<keyword evidence="5 10" id="KW-0479">Metal-binding</keyword>
<keyword evidence="4 10" id="KW-0662">Pyridine nucleotide biosynthesis</keyword>
<dbReference type="CDD" id="cd06123">
    <property type="entry name" value="cupin_HAO"/>
    <property type="match status" value="1"/>
</dbReference>
<evidence type="ECO:0000256" key="4">
    <source>
        <dbReference type="ARBA" id="ARBA00022642"/>
    </source>
</evidence>
<comment type="function">
    <text evidence="2 10">Catalyzes the oxidative ring opening of 3-hydroxyanthranilate to 2-amino-3-carboxymuconate semialdehyde, which spontaneously cyclizes to quinolinate.</text>
</comment>
<evidence type="ECO:0000256" key="3">
    <source>
        <dbReference type="ARBA" id="ARBA00022490"/>
    </source>
</evidence>
<dbReference type="PANTHER" id="PTHR15497">
    <property type="entry name" value="3-HYDROXYANTHRANILATE 3,4-DIOXYGENASE"/>
    <property type="match status" value="1"/>
</dbReference>
<dbReference type="GO" id="GO:0019805">
    <property type="term" value="P:quinolinate biosynthetic process"/>
    <property type="evidence" value="ECO:0007669"/>
    <property type="project" value="UniProtKB-UniRule"/>
</dbReference>
<dbReference type="Proteomes" id="UP000507470">
    <property type="component" value="Unassembled WGS sequence"/>
</dbReference>
<comment type="pathway">
    <text evidence="10">Cofactor biosynthesis; NAD(+) biosynthesis; quinolinate from L-kynurenine: step 3/3.</text>
</comment>
<dbReference type="FunFam" id="2.60.120.10:FF:000077">
    <property type="entry name" value="3-hydroxyanthranilate 3,4-dioxygenase"/>
    <property type="match status" value="1"/>
</dbReference>
<dbReference type="GO" id="GO:0008198">
    <property type="term" value="F:ferrous iron binding"/>
    <property type="evidence" value="ECO:0007669"/>
    <property type="project" value="UniProtKB-UniRule"/>
</dbReference>
<dbReference type="PANTHER" id="PTHR15497:SF1">
    <property type="entry name" value="3-HYDROXYANTHRANILATE 3,4-DIOXYGENASE"/>
    <property type="match status" value="1"/>
</dbReference>
<dbReference type="UniPathway" id="UPA00253">
    <property type="reaction ID" value="UER00330"/>
</dbReference>
<keyword evidence="7 10" id="KW-0560">Oxidoreductase</keyword>
<feature type="binding site" evidence="10">
    <location>
        <position position="68"/>
    </location>
    <ligand>
        <name>Fe cation</name>
        <dbReference type="ChEBI" id="CHEBI:24875"/>
        <note>catalytic</note>
    </ligand>
</feature>
<dbReference type="Pfam" id="PF06052">
    <property type="entry name" value="3-HAO"/>
    <property type="match status" value="1"/>
</dbReference>
<gene>
    <name evidence="11" type="ORF">MCOR_20567</name>
</gene>
<evidence type="ECO:0000256" key="8">
    <source>
        <dbReference type="ARBA" id="ARBA00023004"/>
    </source>
</evidence>
<accession>A0A6J8BLR3</accession>
<dbReference type="GO" id="GO:0034354">
    <property type="term" value="P:'de novo' NAD+ biosynthetic process from L-tryptophan"/>
    <property type="evidence" value="ECO:0007669"/>
    <property type="project" value="UniProtKB-UniRule"/>
</dbReference>
<dbReference type="InterPro" id="IPR010329">
    <property type="entry name" value="3hydroanth_dOase"/>
</dbReference>
<dbReference type="EMBL" id="CACVKT020003675">
    <property type="protein sequence ID" value="CAC5384978.1"/>
    <property type="molecule type" value="Genomic_DNA"/>
</dbReference>
<protein>
    <recommendedName>
        <fullName evidence="10">3-hydroxyanthranilate 3,4-dioxygenase</fullName>
        <ecNumber evidence="10">1.13.11.6</ecNumber>
    </recommendedName>
    <alternativeName>
        <fullName evidence="10">3-hydroxyanthranilate oxygenase</fullName>
        <shortName evidence="10">3-HAO</shortName>
    </alternativeName>
    <alternativeName>
        <fullName evidence="10">3-hydroxyanthranilic acid dioxygenase</fullName>
        <shortName evidence="10">HAD</shortName>
    </alternativeName>
</protein>
<dbReference type="GO" id="GO:0043420">
    <property type="term" value="P:anthranilate metabolic process"/>
    <property type="evidence" value="ECO:0007669"/>
    <property type="project" value="UniProtKB-UniRule"/>
</dbReference>
<evidence type="ECO:0000313" key="11">
    <source>
        <dbReference type="EMBL" id="CAC5384978.1"/>
    </source>
</evidence>
<dbReference type="EC" id="1.13.11.6" evidence="10"/>
<evidence type="ECO:0000313" key="12">
    <source>
        <dbReference type="Proteomes" id="UP000507470"/>
    </source>
</evidence>
<name>A0A6J8BLR3_MYTCO</name>
<evidence type="ECO:0000256" key="9">
    <source>
        <dbReference type="ARBA" id="ARBA00052793"/>
    </source>
</evidence>
<feature type="region of interest" description="Domain B" evidence="10">
    <location>
        <begin position="180"/>
        <end position="313"/>
    </location>
</feature>
<organism evidence="11 12">
    <name type="scientific">Mytilus coruscus</name>
    <name type="common">Sea mussel</name>
    <dbReference type="NCBI Taxonomy" id="42192"/>
    <lineage>
        <taxon>Eukaryota</taxon>
        <taxon>Metazoa</taxon>
        <taxon>Spiralia</taxon>
        <taxon>Lophotrochozoa</taxon>
        <taxon>Mollusca</taxon>
        <taxon>Bivalvia</taxon>
        <taxon>Autobranchia</taxon>
        <taxon>Pteriomorphia</taxon>
        <taxon>Mytilida</taxon>
        <taxon>Mytiloidea</taxon>
        <taxon>Mytilidae</taxon>
        <taxon>Mytilinae</taxon>
        <taxon>Mytilus</taxon>
    </lineage>
</organism>
<reference evidence="11 12" key="1">
    <citation type="submission" date="2020-06" db="EMBL/GenBank/DDBJ databases">
        <authorList>
            <person name="Li R."/>
            <person name="Bekaert M."/>
        </authorList>
    </citation>
    <scope>NUCLEOTIDE SEQUENCE [LARGE SCALE GENOMIC DNA]</scope>
    <source>
        <strain evidence="12">wild</strain>
    </source>
</reference>
<dbReference type="InterPro" id="IPR014710">
    <property type="entry name" value="RmlC-like_jellyroll"/>
</dbReference>
<keyword evidence="8 10" id="KW-0408">Iron</keyword>
<evidence type="ECO:0000256" key="2">
    <source>
        <dbReference type="ARBA" id="ARBA00002752"/>
    </source>
</evidence>
<dbReference type="AlphaFoldDB" id="A0A6J8BLR3"/>
<dbReference type="GO" id="GO:0005737">
    <property type="term" value="C:cytoplasm"/>
    <property type="evidence" value="ECO:0007669"/>
    <property type="project" value="UniProtKB-SubCell"/>
</dbReference>
<evidence type="ECO:0000256" key="6">
    <source>
        <dbReference type="ARBA" id="ARBA00022964"/>
    </source>
</evidence>
<dbReference type="OrthoDB" id="204928at2759"/>
<keyword evidence="3 10" id="KW-0963">Cytoplasm</keyword>
<feature type="binding site" evidence="10">
    <location>
        <position position="62"/>
    </location>
    <ligand>
        <name>Fe cation</name>
        <dbReference type="ChEBI" id="CHEBI:24875"/>
        <note>catalytic</note>
    </ligand>
</feature>
<keyword evidence="6 10" id="KW-0223">Dioxygenase</keyword>
<feature type="binding site" evidence="10">
    <location>
        <position position="58"/>
    </location>
    <ligand>
        <name>O2</name>
        <dbReference type="ChEBI" id="CHEBI:15379"/>
    </ligand>
</feature>
<evidence type="ECO:0000256" key="1">
    <source>
        <dbReference type="ARBA" id="ARBA00001954"/>
    </source>
</evidence>
<evidence type="ECO:0000256" key="10">
    <source>
        <dbReference type="HAMAP-Rule" id="MF_03019"/>
    </source>
</evidence>
<comment type="similarity">
    <text evidence="10">Belongs to the 3-HAO family.</text>
</comment>
<keyword evidence="12" id="KW-1185">Reference proteome</keyword>
<dbReference type="Gene3D" id="2.60.120.10">
    <property type="entry name" value="Jelly Rolls"/>
    <property type="match status" value="1"/>
</dbReference>
<dbReference type="GO" id="GO:0006569">
    <property type="term" value="P:L-tryptophan catabolic process"/>
    <property type="evidence" value="ECO:0007669"/>
    <property type="project" value="UniProtKB-UniRule"/>
</dbReference>
<comment type="subcellular location">
    <subcellularLocation>
        <location evidence="10">Cytoplasm</location>
    </subcellularLocation>
</comment>
<feature type="binding site" evidence="10">
    <location>
        <position position="120"/>
    </location>
    <ligand>
        <name>substrate</name>
    </ligand>
</feature>
<sequence length="313" mass="35997">MSDSEPKSKKVRHLEPVINNTDKWLEENSKYFLPPVCSKMMHNDGQMKSFYVGGPNQRKDYHIEEGEELFYMIKGDMVLKVIERGEHRDVPINEGEIFLLPGRIPHSPQRKADTIGLVIERERAEDEKDGLRYYVEKDGKPTLESLYEEWFHCEDLGSQLGPIIKRYFASEQHKTGKPIPGTIPEKPPIIPDKHKLLEDPFSLNQWLAENRTMIEREGHLNIFGEEANYQFKVDVYGTGSNTGKCASAETFIWMLEGTSTVTVDGKDYELHHNDTMLIRCGQEYSATRPTGALSLICYQDPTRKAKVFKKSKK</sequence>
<feature type="binding site" evidence="10">
    <location>
        <position position="106"/>
    </location>
    <ligand>
        <name>Fe cation</name>
        <dbReference type="ChEBI" id="CHEBI:24875"/>
        <note>catalytic</note>
    </ligand>
</feature>
<evidence type="ECO:0000256" key="5">
    <source>
        <dbReference type="ARBA" id="ARBA00022723"/>
    </source>
</evidence>
<feature type="binding site" evidence="10">
    <location>
        <position position="110"/>
    </location>
    <ligand>
        <name>substrate</name>
    </ligand>
</feature>
<comment type="cofactor">
    <cofactor evidence="1 10">
        <name>Fe(2+)</name>
        <dbReference type="ChEBI" id="CHEBI:29033"/>
    </cofactor>
</comment>
<evidence type="ECO:0000256" key="7">
    <source>
        <dbReference type="ARBA" id="ARBA00023002"/>
    </source>
</evidence>
<dbReference type="NCBIfam" id="TIGR03037">
    <property type="entry name" value="anthran_nbaC"/>
    <property type="match status" value="1"/>
</dbReference>
<feature type="binding site" evidence="10">
    <location>
        <position position="68"/>
    </location>
    <ligand>
        <name>substrate</name>
    </ligand>
</feature>
<proteinExistence type="inferred from homology"/>
<feature type="region of interest" description="Domain A (catalytic)" evidence="10">
    <location>
        <begin position="1"/>
        <end position="180"/>
    </location>
</feature>
<comment type="catalytic activity">
    <reaction evidence="9 10">
        <text>3-hydroxyanthranilate + O2 = (2Z,4Z)-2-amino-3-carboxymuconate 6-semialdehyde</text>
        <dbReference type="Rhea" id="RHEA:17953"/>
        <dbReference type="ChEBI" id="CHEBI:15379"/>
        <dbReference type="ChEBI" id="CHEBI:36559"/>
        <dbReference type="ChEBI" id="CHEBI:77612"/>
        <dbReference type="EC" id="1.13.11.6"/>
    </reaction>
</comment>
<dbReference type="HAMAP" id="MF_00825">
    <property type="entry name" value="3_HAO"/>
    <property type="match status" value="1"/>
</dbReference>
<dbReference type="InterPro" id="IPR011051">
    <property type="entry name" value="RmlC_Cupin_sf"/>
</dbReference>
<dbReference type="SUPFAM" id="SSF51182">
    <property type="entry name" value="RmlC-like cupins"/>
    <property type="match status" value="2"/>
</dbReference>
<comment type="caution">
    <text evidence="10">Lacks conserved residue(s) required for the propagation of feature annotation.</text>
</comment>
<dbReference type="GO" id="GO:0000334">
    <property type="term" value="F:3-hydroxyanthranilate 3,4-dioxygenase activity"/>
    <property type="evidence" value="ECO:0007669"/>
    <property type="project" value="UniProtKB-UniRule"/>
</dbReference>